<dbReference type="AlphaFoldDB" id="A0A8X6ULY8"/>
<evidence type="ECO:0000313" key="1">
    <source>
        <dbReference type="EMBL" id="GFU30023.1"/>
    </source>
</evidence>
<dbReference type="EMBL" id="BMAW01129332">
    <property type="protein sequence ID" value="GFU30023.1"/>
    <property type="molecule type" value="Genomic_DNA"/>
</dbReference>
<gene>
    <name evidence="1" type="ORF">NPIL_581011</name>
</gene>
<reference evidence="1" key="1">
    <citation type="submission" date="2020-08" db="EMBL/GenBank/DDBJ databases">
        <title>Multicomponent nature underlies the extraordinary mechanical properties of spider dragline silk.</title>
        <authorList>
            <person name="Kono N."/>
            <person name="Nakamura H."/>
            <person name="Mori M."/>
            <person name="Yoshida Y."/>
            <person name="Ohtoshi R."/>
            <person name="Malay A.D."/>
            <person name="Moran D.A.P."/>
            <person name="Tomita M."/>
            <person name="Numata K."/>
            <person name="Arakawa K."/>
        </authorList>
    </citation>
    <scope>NUCLEOTIDE SEQUENCE</scope>
</reference>
<accession>A0A8X6ULY8</accession>
<sequence length="92" mass="10609">MTGKEEGKQRSCELPQGCEAHYSILRWARAPEGPHVCTTILFGDFHRVLQVETKRSKFDGSSNEPIPPTRLIWTWCSGEVKKFWNNYIVSLQ</sequence>
<name>A0A8X6ULY8_NEPPI</name>
<dbReference type="Proteomes" id="UP000887013">
    <property type="component" value="Unassembled WGS sequence"/>
</dbReference>
<keyword evidence="2" id="KW-1185">Reference proteome</keyword>
<protein>
    <submittedName>
        <fullName evidence="1">Uncharacterized protein</fullName>
    </submittedName>
</protein>
<comment type="caution">
    <text evidence="1">The sequence shown here is derived from an EMBL/GenBank/DDBJ whole genome shotgun (WGS) entry which is preliminary data.</text>
</comment>
<proteinExistence type="predicted"/>
<evidence type="ECO:0000313" key="2">
    <source>
        <dbReference type="Proteomes" id="UP000887013"/>
    </source>
</evidence>
<organism evidence="1 2">
    <name type="scientific">Nephila pilipes</name>
    <name type="common">Giant wood spider</name>
    <name type="synonym">Nephila maculata</name>
    <dbReference type="NCBI Taxonomy" id="299642"/>
    <lineage>
        <taxon>Eukaryota</taxon>
        <taxon>Metazoa</taxon>
        <taxon>Ecdysozoa</taxon>
        <taxon>Arthropoda</taxon>
        <taxon>Chelicerata</taxon>
        <taxon>Arachnida</taxon>
        <taxon>Araneae</taxon>
        <taxon>Araneomorphae</taxon>
        <taxon>Entelegynae</taxon>
        <taxon>Araneoidea</taxon>
        <taxon>Nephilidae</taxon>
        <taxon>Nephila</taxon>
    </lineage>
</organism>